<dbReference type="EMBL" id="CP002049">
    <property type="protein sequence ID" value="ADI14249.1"/>
    <property type="molecule type" value="Genomic_DNA"/>
</dbReference>
<comment type="cofactor">
    <cofactor evidence="1">
        <name>Co(2+)</name>
        <dbReference type="ChEBI" id="CHEBI:48828"/>
    </cofactor>
</comment>
<dbReference type="GO" id="GO:0006508">
    <property type="term" value="P:proteolysis"/>
    <property type="evidence" value="ECO:0007669"/>
    <property type="project" value="UniProtKB-KW"/>
</dbReference>
<dbReference type="eggNOG" id="COG2309">
    <property type="taxonomic scope" value="Bacteria"/>
</dbReference>
<keyword evidence="5 10" id="KW-0031">Aminopeptidase</keyword>
<evidence type="ECO:0000256" key="6">
    <source>
        <dbReference type="ARBA" id="ARBA00022670"/>
    </source>
</evidence>
<evidence type="ECO:0000256" key="7">
    <source>
        <dbReference type="ARBA" id="ARBA00022723"/>
    </source>
</evidence>
<keyword evidence="6" id="KW-0645">Protease</keyword>
<organism evidence="10 11">
    <name type="scientific">Truepera radiovictrix (strain DSM 17093 / CIP 108686 / LMG 22925 / RQ-24)</name>
    <dbReference type="NCBI Taxonomy" id="649638"/>
    <lineage>
        <taxon>Bacteria</taxon>
        <taxon>Thermotogati</taxon>
        <taxon>Deinococcota</taxon>
        <taxon>Deinococci</taxon>
        <taxon>Trueperales</taxon>
        <taxon>Trueperaceae</taxon>
        <taxon>Truepera</taxon>
    </lineage>
</organism>
<evidence type="ECO:0000256" key="3">
    <source>
        <dbReference type="ARBA" id="ARBA00001947"/>
    </source>
</evidence>
<dbReference type="PANTHER" id="PTHR34448:SF1">
    <property type="entry name" value="BLL6088 PROTEIN"/>
    <property type="match status" value="1"/>
</dbReference>
<dbReference type="RefSeq" id="WP_013177620.1">
    <property type="nucleotide sequence ID" value="NC_014221.1"/>
</dbReference>
<evidence type="ECO:0000256" key="1">
    <source>
        <dbReference type="ARBA" id="ARBA00001941"/>
    </source>
</evidence>
<dbReference type="GO" id="GO:0004177">
    <property type="term" value="F:aminopeptidase activity"/>
    <property type="evidence" value="ECO:0007669"/>
    <property type="project" value="UniProtKB-KW"/>
</dbReference>
<dbReference type="Proteomes" id="UP000000379">
    <property type="component" value="Chromosome"/>
</dbReference>
<gene>
    <name evidence="10" type="ordered locus">Trad_1122</name>
</gene>
<keyword evidence="7" id="KW-0479">Metal-binding</keyword>
<dbReference type="HOGENOM" id="CLU_057697_0_0_0"/>
<protein>
    <submittedName>
        <fullName evidence="10">Peptidase M29 aminopeptidase II</fullName>
    </submittedName>
</protein>
<keyword evidence="9" id="KW-0482">Metalloprotease</keyword>
<sequence>MIHPLHERYADLLVAYCMDVQPGENVLLNLESPAMALARPLVRAVLARGGVPHLRVSYPELTEDLLACAPEAFFTAEPTLELAEIRHTHAWLRVAAPTNSRALQSADKTKLGKLQTRNRPVQNLRLKTKWCGTLFPTASGAQDAGMSLDDFERFVYDAMFLFDDDPTARWLELREQQAALIERLSRADEVRIIGDGTDLRLRVGGRRWVNSDGRRNMPSGEVFTGPLESSAEGTVTFNVPSTLRGVEVRGVRLQFREGRVVHATAEKGEDLLKAQLGTDEGARYLGELGIGTNSRIQRPIKSILFDEKIGGTVHLALGQAYEETGGTNASAIHWDMICDLRQGGAIYLDGELFQENGVFK</sequence>
<evidence type="ECO:0000256" key="8">
    <source>
        <dbReference type="ARBA" id="ARBA00022801"/>
    </source>
</evidence>
<dbReference type="InterPro" id="IPR000787">
    <property type="entry name" value="Peptidase_M29"/>
</dbReference>
<comment type="cofactor">
    <cofactor evidence="3">
        <name>Zn(2+)</name>
        <dbReference type="ChEBI" id="CHEBI:29105"/>
    </cofactor>
</comment>
<reference evidence="11" key="1">
    <citation type="submission" date="2010-05" db="EMBL/GenBank/DDBJ databases">
        <title>The complete genome of Truepera radiovictris DSM 17093.</title>
        <authorList>
            <consortium name="US DOE Joint Genome Institute (JGI-PGF)"/>
            <person name="Lucas S."/>
            <person name="Copeland A."/>
            <person name="Lapidus A."/>
            <person name="Glavina del Rio T."/>
            <person name="Dalin E."/>
            <person name="Tice H."/>
            <person name="Bruce D."/>
            <person name="Goodwin L."/>
            <person name="Pitluck S."/>
            <person name="Kyrpides N."/>
            <person name="Mavromatis K."/>
            <person name="Ovchinnikova G."/>
            <person name="Munk A.C."/>
            <person name="Detter J.C."/>
            <person name="Han C."/>
            <person name="Tapia R."/>
            <person name="Land M."/>
            <person name="Hauser L."/>
            <person name="Markowitz V."/>
            <person name="Cheng J.-F."/>
            <person name="Hugenholtz P."/>
            <person name="Woyke T."/>
            <person name="Wu D."/>
            <person name="Tindall B."/>
            <person name="Pomrenke H.G."/>
            <person name="Brambilla E."/>
            <person name="Klenk H.-P."/>
            <person name="Eisen J.A."/>
        </authorList>
    </citation>
    <scope>NUCLEOTIDE SEQUENCE [LARGE SCALE GENOMIC DNA]</scope>
    <source>
        <strain evidence="11">DSM 17093 / CIP 108686 / LMG 22925 / RQ-24</strain>
    </source>
</reference>
<dbReference type="KEGG" id="tra:Trad_1122"/>
<evidence type="ECO:0000313" key="10">
    <source>
        <dbReference type="EMBL" id="ADI14249.1"/>
    </source>
</evidence>
<evidence type="ECO:0000256" key="9">
    <source>
        <dbReference type="ARBA" id="ARBA00023049"/>
    </source>
</evidence>
<accession>D7CVY6</accession>
<comment type="similarity">
    <text evidence="4">Belongs to the peptidase M29 family.</text>
</comment>
<dbReference type="OrthoDB" id="9803993at2"/>
<evidence type="ECO:0000256" key="2">
    <source>
        <dbReference type="ARBA" id="ARBA00001946"/>
    </source>
</evidence>
<keyword evidence="8" id="KW-0378">Hydrolase</keyword>
<dbReference type="PANTHER" id="PTHR34448">
    <property type="entry name" value="AMINOPEPTIDASE"/>
    <property type="match status" value="1"/>
</dbReference>
<evidence type="ECO:0000256" key="4">
    <source>
        <dbReference type="ARBA" id="ARBA00008236"/>
    </source>
</evidence>
<dbReference type="AlphaFoldDB" id="D7CVY6"/>
<evidence type="ECO:0000313" key="11">
    <source>
        <dbReference type="Proteomes" id="UP000000379"/>
    </source>
</evidence>
<dbReference type="InterPro" id="IPR035097">
    <property type="entry name" value="M29_N-terminal"/>
</dbReference>
<evidence type="ECO:0000256" key="5">
    <source>
        <dbReference type="ARBA" id="ARBA00022438"/>
    </source>
</evidence>
<name>D7CVY6_TRURR</name>
<proteinExistence type="inferred from homology"/>
<reference evidence="10 11" key="2">
    <citation type="journal article" date="2011" name="Stand. Genomic Sci.">
        <title>Complete genome sequence of Truepera radiovictrix type strain (RQ-24).</title>
        <authorList>
            <person name="Ivanova N."/>
            <person name="Rohde C."/>
            <person name="Munk C."/>
            <person name="Nolan M."/>
            <person name="Lucas S."/>
            <person name="Del Rio T.G."/>
            <person name="Tice H."/>
            <person name="Deshpande S."/>
            <person name="Cheng J.F."/>
            <person name="Tapia R."/>
            <person name="Han C."/>
            <person name="Goodwin L."/>
            <person name="Pitluck S."/>
            <person name="Liolios K."/>
            <person name="Mavromatis K."/>
            <person name="Mikhailova N."/>
            <person name="Pati A."/>
            <person name="Chen A."/>
            <person name="Palaniappan K."/>
            <person name="Land M."/>
            <person name="Hauser L."/>
            <person name="Chang Y.J."/>
            <person name="Jeffries C.D."/>
            <person name="Brambilla E."/>
            <person name="Rohde M."/>
            <person name="Goker M."/>
            <person name="Tindall B.J."/>
            <person name="Woyke T."/>
            <person name="Bristow J."/>
            <person name="Eisen J.A."/>
            <person name="Markowitz V."/>
            <person name="Hugenholtz P."/>
            <person name="Kyrpides N.C."/>
            <person name="Klenk H.P."/>
            <person name="Lapidus A."/>
        </authorList>
    </citation>
    <scope>NUCLEOTIDE SEQUENCE [LARGE SCALE GENOMIC DNA]</scope>
    <source>
        <strain evidence="11">DSM 17093 / CIP 108686 / LMG 22925 / RQ-24</strain>
    </source>
</reference>
<dbReference type="SUPFAM" id="SSF144052">
    <property type="entry name" value="Thermophilic metalloprotease-like"/>
    <property type="match status" value="1"/>
</dbReference>
<dbReference type="GO" id="GO:0046872">
    <property type="term" value="F:metal ion binding"/>
    <property type="evidence" value="ECO:0007669"/>
    <property type="project" value="UniProtKB-KW"/>
</dbReference>
<dbReference type="Pfam" id="PF02073">
    <property type="entry name" value="Peptidase_M29"/>
    <property type="match status" value="1"/>
</dbReference>
<dbReference type="GO" id="GO:0008237">
    <property type="term" value="F:metallopeptidase activity"/>
    <property type="evidence" value="ECO:0007669"/>
    <property type="project" value="UniProtKB-KW"/>
</dbReference>
<dbReference type="Gene3D" id="3.40.1830.10">
    <property type="entry name" value="Thermophilic metalloprotease (M29)"/>
    <property type="match status" value="1"/>
</dbReference>
<keyword evidence="11" id="KW-1185">Reference proteome</keyword>
<dbReference type="InterPro" id="IPR052170">
    <property type="entry name" value="M29_Exopeptidase"/>
</dbReference>
<comment type="cofactor">
    <cofactor evidence="2">
        <name>Mg(2+)</name>
        <dbReference type="ChEBI" id="CHEBI:18420"/>
    </cofactor>
</comment>